<proteinExistence type="predicted"/>
<evidence type="ECO:0000313" key="1">
    <source>
        <dbReference type="EMBL" id="HJG86235.1"/>
    </source>
</evidence>
<name>A0A921ML45_9FIRM</name>
<comment type="caution">
    <text evidence="1">The sequence shown here is derived from an EMBL/GenBank/DDBJ whole genome shotgun (WGS) entry which is preliminary data.</text>
</comment>
<reference evidence="1" key="1">
    <citation type="journal article" date="2021" name="PeerJ">
        <title>Extensive microbial diversity within the chicken gut microbiome revealed by metagenomics and culture.</title>
        <authorList>
            <person name="Gilroy R."/>
            <person name="Ravi A."/>
            <person name="Getino M."/>
            <person name="Pursley I."/>
            <person name="Horton D.L."/>
            <person name="Alikhan N.F."/>
            <person name="Baker D."/>
            <person name="Gharbi K."/>
            <person name="Hall N."/>
            <person name="Watson M."/>
            <person name="Adriaenssens E.M."/>
            <person name="Foster-Nyarko E."/>
            <person name="Jarju S."/>
            <person name="Secka A."/>
            <person name="Antonio M."/>
            <person name="Oren A."/>
            <person name="Chaudhuri R.R."/>
            <person name="La Ragione R."/>
            <person name="Hildebrand F."/>
            <person name="Pallen M.J."/>
        </authorList>
    </citation>
    <scope>NUCLEOTIDE SEQUENCE</scope>
    <source>
        <strain evidence="1">CHK179-5677</strain>
    </source>
</reference>
<accession>A0A921ML45</accession>
<organism evidence="1 2">
    <name type="scientific">Pseudoflavonifractor capillosus</name>
    <dbReference type="NCBI Taxonomy" id="106588"/>
    <lineage>
        <taxon>Bacteria</taxon>
        <taxon>Bacillati</taxon>
        <taxon>Bacillota</taxon>
        <taxon>Clostridia</taxon>
        <taxon>Eubacteriales</taxon>
        <taxon>Oscillospiraceae</taxon>
        <taxon>Pseudoflavonifractor</taxon>
    </lineage>
</organism>
<sequence>MDVWPSYPDEGKDELSVRNTNKLYYYIRNSAVVKRKMQKENEIAYKIKKWAGYAGERWTLTRWNDIMEPERMKDHAVMGVIA</sequence>
<protein>
    <submittedName>
        <fullName evidence="1">Uncharacterized protein</fullName>
    </submittedName>
</protein>
<gene>
    <name evidence="1" type="ORF">K8V01_04320</name>
</gene>
<reference evidence="1" key="2">
    <citation type="submission" date="2021-09" db="EMBL/GenBank/DDBJ databases">
        <authorList>
            <person name="Gilroy R."/>
        </authorList>
    </citation>
    <scope>NUCLEOTIDE SEQUENCE</scope>
    <source>
        <strain evidence="1">CHK179-5677</strain>
    </source>
</reference>
<dbReference type="AlphaFoldDB" id="A0A921ML45"/>
<dbReference type="EMBL" id="DYUC01000038">
    <property type="protein sequence ID" value="HJG86235.1"/>
    <property type="molecule type" value="Genomic_DNA"/>
</dbReference>
<dbReference type="RefSeq" id="WP_304247678.1">
    <property type="nucleotide sequence ID" value="NZ_DYUC01000038.1"/>
</dbReference>
<evidence type="ECO:0000313" key="2">
    <source>
        <dbReference type="Proteomes" id="UP000760668"/>
    </source>
</evidence>
<dbReference type="Proteomes" id="UP000760668">
    <property type="component" value="Unassembled WGS sequence"/>
</dbReference>